<protein>
    <submittedName>
        <fullName evidence="2">Uncharacterized protein</fullName>
    </submittedName>
</protein>
<feature type="region of interest" description="Disordered" evidence="1">
    <location>
        <begin position="1"/>
        <end position="36"/>
    </location>
</feature>
<sequence length="149" mass="16100">KKQAAAKQPTPKAKEDGSPANAEGDDEAALAREHEDRTNAFLERVAVVVGRVDRMYPNREDAKKVHTAIQREAARLKVARAAEGLSTSSETQLMLIAQARDTILAKLAKAAPKAPQTVQNRGEGGRFSSAEDDPDKAIADMRKRAVRSA</sequence>
<proteinExistence type="predicted"/>
<feature type="region of interest" description="Disordered" evidence="1">
    <location>
        <begin position="110"/>
        <end position="149"/>
    </location>
</feature>
<name>A0A6J7VQT1_9CAUD</name>
<organism evidence="2">
    <name type="scientific">uncultured Caudovirales phage</name>
    <dbReference type="NCBI Taxonomy" id="2100421"/>
    <lineage>
        <taxon>Viruses</taxon>
        <taxon>Duplodnaviria</taxon>
        <taxon>Heunggongvirae</taxon>
        <taxon>Uroviricota</taxon>
        <taxon>Caudoviricetes</taxon>
        <taxon>Peduoviridae</taxon>
        <taxon>Maltschvirus</taxon>
        <taxon>Maltschvirus maltsch</taxon>
    </lineage>
</organism>
<accession>A0A6J7VQT1</accession>
<feature type="compositionally biased region" description="Low complexity" evidence="1">
    <location>
        <begin position="1"/>
        <end position="11"/>
    </location>
</feature>
<gene>
    <name evidence="2" type="ORF">UFOVP141_58</name>
</gene>
<evidence type="ECO:0000256" key="1">
    <source>
        <dbReference type="SAM" id="MobiDB-lite"/>
    </source>
</evidence>
<evidence type="ECO:0000313" key="2">
    <source>
        <dbReference type="EMBL" id="CAB5079738.1"/>
    </source>
</evidence>
<reference evidence="2" key="1">
    <citation type="submission" date="2020-05" db="EMBL/GenBank/DDBJ databases">
        <authorList>
            <person name="Chiriac C."/>
            <person name="Salcher M."/>
            <person name="Ghai R."/>
            <person name="Kavagutti S V."/>
        </authorList>
    </citation>
    <scope>NUCLEOTIDE SEQUENCE</scope>
</reference>
<dbReference type="EMBL" id="LR798190">
    <property type="protein sequence ID" value="CAB5079738.1"/>
    <property type="molecule type" value="Genomic_DNA"/>
</dbReference>
<feature type="non-terminal residue" evidence="2">
    <location>
        <position position="1"/>
    </location>
</feature>